<dbReference type="Gene3D" id="3.30.43.10">
    <property type="entry name" value="Uridine Diphospho-n-acetylenolpyruvylglucosamine Reductase, domain 2"/>
    <property type="match status" value="1"/>
</dbReference>
<dbReference type="InterPro" id="IPR016164">
    <property type="entry name" value="FAD-linked_Oxase-like_C"/>
</dbReference>
<comment type="similarity">
    <text evidence="1">Belongs to the FAD-binding oxidoreductase/transferase type 4 family.</text>
</comment>
<gene>
    <name evidence="5" type="ORF">HW532_09675</name>
</gene>
<evidence type="ECO:0000313" key="6">
    <source>
        <dbReference type="Proteomes" id="UP000593594"/>
    </source>
</evidence>
<dbReference type="GO" id="GO:0003824">
    <property type="term" value="F:catalytic activity"/>
    <property type="evidence" value="ECO:0007669"/>
    <property type="project" value="InterPro"/>
</dbReference>
<keyword evidence="3" id="KW-0274">FAD</keyword>
<evidence type="ECO:0000313" key="5">
    <source>
        <dbReference type="EMBL" id="QPC42935.1"/>
    </source>
</evidence>
<dbReference type="InterPro" id="IPR051264">
    <property type="entry name" value="FAD-oxidored/transferase_4"/>
</dbReference>
<dbReference type="PANTHER" id="PTHR43716:SF2">
    <property type="entry name" value="BLL6224 PROTEIN"/>
    <property type="match status" value="1"/>
</dbReference>
<dbReference type="Gene3D" id="1.10.45.10">
    <property type="entry name" value="Vanillyl-alcohol Oxidase, Chain A, domain 4"/>
    <property type="match status" value="1"/>
</dbReference>
<dbReference type="InterPro" id="IPR016167">
    <property type="entry name" value="FAD-bd_PCMH_sub1"/>
</dbReference>
<accession>A0A7S8C3Y0</accession>
<dbReference type="GO" id="GO:0022904">
    <property type="term" value="P:respiratory electron transport chain"/>
    <property type="evidence" value="ECO:0007669"/>
    <property type="project" value="TreeGrafter"/>
</dbReference>
<dbReference type="Gene3D" id="3.30.465.10">
    <property type="match status" value="1"/>
</dbReference>
<dbReference type="SUPFAM" id="SSF56176">
    <property type="entry name" value="FAD-binding/transporter-associated domain-like"/>
    <property type="match status" value="1"/>
</dbReference>
<protein>
    <submittedName>
        <fullName evidence="5">FAD-binding oxidoreductase</fullName>
    </submittedName>
</protein>
<dbReference type="SUPFAM" id="SSF55103">
    <property type="entry name" value="FAD-linked oxidases, C-terminal domain"/>
    <property type="match status" value="1"/>
</dbReference>
<keyword evidence="2" id="KW-0285">Flavoprotein</keyword>
<dbReference type="Gene3D" id="3.30.70.2740">
    <property type="match status" value="1"/>
</dbReference>
<dbReference type="Gene3D" id="3.30.70.2190">
    <property type="match status" value="1"/>
</dbReference>
<dbReference type="EMBL" id="CP058214">
    <property type="protein sequence ID" value="QPC42935.1"/>
    <property type="molecule type" value="Genomic_DNA"/>
</dbReference>
<reference evidence="5 6" key="1">
    <citation type="submission" date="2020-06" db="EMBL/GenBank/DDBJ databases">
        <title>Genome sequence of 2 isolates from Red Sea Mangroves.</title>
        <authorList>
            <person name="Sefrji F."/>
            <person name="Michoud G."/>
            <person name="Merlino G."/>
            <person name="Daffonchio D."/>
        </authorList>
    </citation>
    <scope>NUCLEOTIDE SEQUENCE [LARGE SCALE GENOMIC DNA]</scope>
    <source>
        <strain evidence="5 6">R1DC25</strain>
    </source>
</reference>
<dbReference type="Proteomes" id="UP000593594">
    <property type="component" value="Chromosome"/>
</dbReference>
<dbReference type="InterPro" id="IPR016171">
    <property type="entry name" value="Vanillyl_alc_oxidase_C-sub2"/>
</dbReference>
<dbReference type="KEGG" id="kmn:HW532_09675"/>
<dbReference type="InterPro" id="IPR004113">
    <property type="entry name" value="FAD-bd_oxidored_4_C"/>
</dbReference>
<feature type="domain" description="FAD-binding PCMH-type" evidence="4">
    <location>
        <begin position="41"/>
        <end position="222"/>
    </location>
</feature>
<dbReference type="Pfam" id="PF01565">
    <property type="entry name" value="FAD_binding_4"/>
    <property type="match status" value="1"/>
</dbReference>
<dbReference type="InterPro" id="IPR016169">
    <property type="entry name" value="FAD-bd_PCMH_sub2"/>
</dbReference>
<dbReference type="InterPro" id="IPR006094">
    <property type="entry name" value="Oxid_FAD_bind_N"/>
</dbReference>
<keyword evidence="6" id="KW-1185">Reference proteome</keyword>
<name>A0A7S8C3Y0_9HYPH</name>
<evidence type="ECO:0000256" key="2">
    <source>
        <dbReference type="ARBA" id="ARBA00022630"/>
    </source>
</evidence>
<dbReference type="Pfam" id="PF02913">
    <property type="entry name" value="FAD-oxidase_C"/>
    <property type="match status" value="1"/>
</dbReference>
<evidence type="ECO:0000256" key="1">
    <source>
        <dbReference type="ARBA" id="ARBA00008000"/>
    </source>
</evidence>
<proteinExistence type="inferred from homology"/>
<evidence type="ECO:0000259" key="4">
    <source>
        <dbReference type="PROSITE" id="PS51387"/>
    </source>
</evidence>
<dbReference type="AlphaFoldDB" id="A0A7S8C3Y0"/>
<dbReference type="GO" id="GO:0071949">
    <property type="term" value="F:FAD binding"/>
    <property type="evidence" value="ECO:0007669"/>
    <property type="project" value="InterPro"/>
</dbReference>
<evidence type="ECO:0000256" key="3">
    <source>
        <dbReference type="ARBA" id="ARBA00022827"/>
    </source>
</evidence>
<dbReference type="PANTHER" id="PTHR43716">
    <property type="entry name" value="D-2-HYDROXYGLUTARATE DEHYDROGENASE, MITOCHONDRIAL"/>
    <property type="match status" value="1"/>
</dbReference>
<dbReference type="PROSITE" id="PS51387">
    <property type="entry name" value="FAD_PCMH"/>
    <property type="match status" value="1"/>
</dbReference>
<sequence length="477" mass="50338">MPMTRAPTAFETLIGGLDPAVLPASPPGTDPRYCRDWSGDYAGAPATVLRPGTAAEAAGIVRRCAELGLSVVPHGGHTGLVGGATPSMAGDEVVVSLERMTRVRALDPQNFSMVVEAGCILEQVQEAAREADLYFPLALGAQGSCQIGGNASTNAGGLNVLRYGMMRDLVLGLEGVLPDGRIWDGLKVLRKNNVGYDLKQLFVGAEGTLGLVTAVALKLFPRPTQVETALVAVDSVAAAMALYATARRGLSDLLSAFELIPQRGIALALDVMPGLRAPFATDAPAYVLMEASACGAVDLKGLFEGFLGEMLETGRIADGALAASSAQAADFWRMREGMIEAQARHGRHLRTDISVPISAIPDFIAETDRRLGALTPGSELLAYGHVGDGNIHYNVLPPRDLDEAETVALIRQCEEEIFAVTDSFSGSISAEHGIGLSKRAAFLDRISPLHRDMLERIKTAFDPAGTMNPGRILPKSG</sequence>
<dbReference type="InterPro" id="IPR036318">
    <property type="entry name" value="FAD-bd_PCMH-like_sf"/>
</dbReference>
<dbReference type="InterPro" id="IPR016166">
    <property type="entry name" value="FAD-bd_PCMH"/>
</dbReference>
<organism evidence="5 6">
    <name type="scientific">Kaustia mangrovi</name>
    <dbReference type="NCBI Taxonomy" id="2593653"/>
    <lineage>
        <taxon>Bacteria</taxon>
        <taxon>Pseudomonadati</taxon>
        <taxon>Pseudomonadota</taxon>
        <taxon>Alphaproteobacteria</taxon>
        <taxon>Hyphomicrobiales</taxon>
        <taxon>Parvibaculaceae</taxon>
        <taxon>Kaustia</taxon>
    </lineage>
</organism>